<keyword evidence="2" id="KW-0547">Nucleotide-binding</keyword>
<dbReference type="PROSITE" id="PS51882">
    <property type="entry name" value="G_ALPHA"/>
    <property type="match status" value="1"/>
</dbReference>
<dbReference type="GO" id="GO:0005525">
    <property type="term" value="F:GTP binding"/>
    <property type="evidence" value="ECO:0007669"/>
    <property type="project" value="UniProtKB-KW"/>
</dbReference>
<evidence type="ECO:0000256" key="4">
    <source>
        <dbReference type="ARBA" id="ARBA00023224"/>
    </source>
</evidence>
<dbReference type="GO" id="GO:0005834">
    <property type="term" value="C:heterotrimeric G-protein complex"/>
    <property type="evidence" value="ECO:0007669"/>
    <property type="project" value="TreeGrafter"/>
</dbReference>
<sequence length="191" mass="22362">NLWEDPRVQAAITPNTEIPNKDQFLYFCNSPDRLAMPKWLSTNQDLLHAKLTRAMPTELSEYFFTIGPITWTVIQLSGQHSERRKWIHSLEQVHYGISVVALSNSHKYLIENQDTKKLPISPLSSMHFTEYDSLDTDLTAATSFFDQRYRRFDRTLGRRIDTEYTYATDTMSMRATLEFAHDIMFQKELSD</sequence>
<dbReference type="Gene3D" id="1.10.400.10">
    <property type="entry name" value="GI Alpha 1, domain 2-like"/>
    <property type="match status" value="1"/>
</dbReference>
<dbReference type="PANTHER" id="PTHR10218">
    <property type="entry name" value="GTP-BINDING PROTEIN ALPHA SUBUNIT"/>
    <property type="match status" value="1"/>
</dbReference>
<dbReference type="Pfam" id="PF00503">
    <property type="entry name" value="G-alpha"/>
    <property type="match status" value="1"/>
</dbReference>
<evidence type="ECO:0000256" key="3">
    <source>
        <dbReference type="ARBA" id="ARBA00023134"/>
    </source>
</evidence>
<keyword evidence="1" id="KW-0479">Metal-binding</keyword>
<dbReference type="InterPro" id="IPR011025">
    <property type="entry name" value="GproteinA_insert"/>
</dbReference>
<dbReference type="GO" id="GO:0005737">
    <property type="term" value="C:cytoplasm"/>
    <property type="evidence" value="ECO:0007669"/>
    <property type="project" value="TreeGrafter"/>
</dbReference>
<dbReference type="Gene3D" id="3.40.50.300">
    <property type="entry name" value="P-loop containing nucleotide triphosphate hydrolases"/>
    <property type="match status" value="2"/>
</dbReference>
<organism evidence="5 6">
    <name type="scientific">Aspergillus niger ATCC 13496</name>
    <dbReference type="NCBI Taxonomy" id="1353008"/>
    <lineage>
        <taxon>Eukaryota</taxon>
        <taxon>Fungi</taxon>
        <taxon>Dikarya</taxon>
        <taxon>Ascomycota</taxon>
        <taxon>Pezizomycotina</taxon>
        <taxon>Eurotiomycetes</taxon>
        <taxon>Eurotiomycetidae</taxon>
        <taxon>Eurotiales</taxon>
        <taxon>Aspergillaceae</taxon>
        <taxon>Aspergillus</taxon>
        <taxon>Aspergillus subgen. Circumdati</taxon>
    </lineage>
</organism>
<dbReference type="EMBL" id="KZ851991">
    <property type="protein sequence ID" value="RDH13990.1"/>
    <property type="molecule type" value="Genomic_DNA"/>
</dbReference>
<gene>
    <name evidence="5" type="ORF">M747DRAFT_250502</name>
</gene>
<reference evidence="5 6" key="1">
    <citation type="submission" date="2018-07" db="EMBL/GenBank/DDBJ databases">
        <title>Section-level genome sequencing of Aspergillus section Nigri to investigate inter- and intra-species variation.</title>
        <authorList>
            <consortium name="DOE Joint Genome Institute"/>
            <person name="Vesth T.C."/>
            <person name="Nybo J.L."/>
            <person name="Theobald S."/>
            <person name="Frisvad J.C."/>
            <person name="Larsen T.O."/>
            <person name="Nielsen K.F."/>
            <person name="Hoof J.B."/>
            <person name="Brandl J."/>
            <person name="Salamov A."/>
            <person name="Riley R."/>
            <person name="Gladden J.M."/>
            <person name="Phatale P."/>
            <person name="Nielsen M.T."/>
            <person name="Lyhne E.K."/>
            <person name="Kogle M.E."/>
            <person name="Strasser K."/>
            <person name="McDonnell E."/>
            <person name="Barry K."/>
            <person name="Clum A."/>
            <person name="Chen C."/>
            <person name="Nolan M."/>
            <person name="Sandor L."/>
            <person name="Kuo A."/>
            <person name="Lipzen A."/>
            <person name="Hainaut M."/>
            <person name="Drula E."/>
            <person name="Tsang A."/>
            <person name="Magnuson J.K."/>
            <person name="Henrissat B."/>
            <person name="Wiebenga A."/>
            <person name="Simmons B.A."/>
            <person name="Makela M.R."/>
            <person name="De vries R.P."/>
            <person name="Grigoriev I.V."/>
            <person name="Mortensen U.H."/>
            <person name="Baker S.E."/>
            <person name="Andersen M.R."/>
        </authorList>
    </citation>
    <scope>NUCLEOTIDE SEQUENCE [LARGE SCALE GENOMIC DNA]</scope>
    <source>
        <strain evidence="5 6">ATCC 13496</strain>
    </source>
</reference>
<dbReference type="SUPFAM" id="SSF52540">
    <property type="entry name" value="P-loop containing nucleoside triphosphate hydrolases"/>
    <property type="match status" value="1"/>
</dbReference>
<keyword evidence="4" id="KW-0807">Transducer</keyword>
<dbReference type="AlphaFoldDB" id="A0A370BIU2"/>
<dbReference type="GO" id="GO:0001664">
    <property type="term" value="F:G protein-coupled receptor binding"/>
    <property type="evidence" value="ECO:0007669"/>
    <property type="project" value="TreeGrafter"/>
</dbReference>
<dbReference type="GO" id="GO:0003924">
    <property type="term" value="F:GTPase activity"/>
    <property type="evidence" value="ECO:0007669"/>
    <property type="project" value="InterPro"/>
</dbReference>
<proteinExistence type="predicted"/>
<keyword evidence="3" id="KW-0342">GTP-binding</keyword>
<dbReference type="InterPro" id="IPR027417">
    <property type="entry name" value="P-loop_NTPase"/>
</dbReference>
<dbReference type="SUPFAM" id="SSF47895">
    <property type="entry name" value="Transducin (alpha subunit), insertion domain"/>
    <property type="match status" value="1"/>
</dbReference>
<evidence type="ECO:0000256" key="1">
    <source>
        <dbReference type="ARBA" id="ARBA00022723"/>
    </source>
</evidence>
<evidence type="ECO:0000313" key="5">
    <source>
        <dbReference type="EMBL" id="RDH13990.1"/>
    </source>
</evidence>
<dbReference type="GO" id="GO:0046872">
    <property type="term" value="F:metal ion binding"/>
    <property type="evidence" value="ECO:0007669"/>
    <property type="project" value="UniProtKB-KW"/>
</dbReference>
<name>A0A370BIU2_ASPNG</name>
<dbReference type="GO" id="GO:0031683">
    <property type="term" value="F:G-protein beta/gamma-subunit complex binding"/>
    <property type="evidence" value="ECO:0007669"/>
    <property type="project" value="InterPro"/>
</dbReference>
<dbReference type="Proteomes" id="UP000253845">
    <property type="component" value="Unassembled WGS sequence"/>
</dbReference>
<dbReference type="VEuPathDB" id="FungiDB:M747DRAFT_250502"/>
<evidence type="ECO:0000256" key="2">
    <source>
        <dbReference type="ARBA" id="ARBA00022741"/>
    </source>
</evidence>
<dbReference type="InterPro" id="IPR001019">
    <property type="entry name" value="Gprotein_alpha_su"/>
</dbReference>
<feature type="non-terminal residue" evidence="5">
    <location>
        <position position="1"/>
    </location>
</feature>
<dbReference type="PANTHER" id="PTHR10218:SF302">
    <property type="entry name" value="GUANINE NUCLEOTIDE-BINDING PROTEIN ALPHA-5 SUBUNIT"/>
    <property type="match status" value="1"/>
</dbReference>
<accession>A0A370BIU2</accession>
<dbReference type="PRINTS" id="PR00318">
    <property type="entry name" value="GPROTEINA"/>
</dbReference>
<protein>
    <submittedName>
        <fullName evidence="5">Uncharacterized protein</fullName>
    </submittedName>
</protein>
<evidence type="ECO:0000313" key="6">
    <source>
        <dbReference type="Proteomes" id="UP000253845"/>
    </source>
</evidence>
<dbReference type="GO" id="GO:0007188">
    <property type="term" value="P:adenylate cyclase-modulating G protein-coupled receptor signaling pathway"/>
    <property type="evidence" value="ECO:0007669"/>
    <property type="project" value="TreeGrafter"/>
</dbReference>